<feature type="region of interest" description="Disordered" evidence="2">
    <location>
        <begin position="275"/>
        <end position="294"/>
    </location>
</feature>
<dbReference type="eggNOG" id="ENOG502RVEQ">
    <property type="taxonomic scope" value="Eukaryota"/>
</dbReference>
<gene>
    <name evidence="4" type="ORF">THAOC_37661</name>
</gene>
<feature type="region of interest" description="Disordered" evidence="2">
    <location>
        <begin position="805"/>
        <end position="836"/>
    </location>
</feature>
<evidence type="ECO:0000313" key="4">
    <source>
        <dbReference type="EMBL" id="EJK43854.1"/>
    </source>
</evidence>
<organism evidence="4 5">
    <name type="scientific">Thalassiosira oceanica</name>
    <name type="common">Marine diatom</name>
    <dbReference type="NCBI Taxonomy" id="159749"/>
    <lineage>
        <taxon>Eukaryota</taxon>
        <taxon>Sar</taxon>
        <taxon>Stramenopiles</taxon>
        <taxon>Ochrophyta</taxon>
        <taxon>Bacillariophyta</taxon>
        <taxon>Coscinodiscophyceae</taxon>
        <taxon>Thalassiosirophycidae</taxon>
        <taxon>Thalassiosirales</taxon>
        <taxon>Thalassiosiraceae</taxon>
        <taxon>Thalassiosira</taxon>
    </lineage>
</organism>
<protein>
    <recommendedName>
        <fullName evidence="3">SWIM-type domain-containing protein</fullName>
    </recommendedName>
</protein>
<evidence type="ECO:0000313" key="5">
    <source>
        <dbReference type="Proteomes" id="UP000266841"/>
    </source>
</evidence>
<dbReference type="OrthoDB" id="57397at2759"/>
<dbReference type="Proteomes" id="UP000266841">
    <property type="component" value="Unassembled WGS sequence"/>
</dbReference>
<keyword evidence="1" id="KW-0863">Zinc-finger</keyword>
<keyword evidence="1" id="KW-0862">Zinc</keyword>
<dbReference type="AlphaFoldDB" id="K0QZR4"/>
<evidence type="ECO:0000259" key="3">
    <source>
        <dbReference type="PROSITE" id="PS50966"/>
    </source>
</evidence>
<keyword evidence="1" id="KW-0479">Metal-binding</keyword>
<proteinExistence type="predicted"/>
<dbReference type="EMBL" id="AGNL01050546">
    <property type="protein sequence ID" value="EJK43854.1"/>
    <property type="molecule type" value="Genomic_DNA"/>
</dbReference>
<comment type="caution">
    <text evidence="4">The sequence shown here is derived from an EMBL/GenBank/DDBJ whole genome shotgun (WGS) entry which is preliminary data.</text>
</comment>
<feature type="compositionally biased region" description="Polar residues" evidence="2">
    <location>
        <begin position="817"/>
        <end position="826"/>
    </location>
</feature>
<dbReference type="InterPro" id="IPR007527">
    <property type="entry name" value="Znf_SWIM"/>
</dbReference>
<evidence type="ECO:0000256" key="1">
    <source>
        <dbReference type="PROSITE-ProRule" id="PRU00325"/>
    </source>
</evidence>
<name>K0QZR4_THAOC</name>
<feature type="compositionally biased region" description="Polar residues" evidence="2">
    <location>
        <begin position="282"/>
        <end position="292"/>
    </location>
</feature>
<sequence>MKTRAVPRGASQQAEQQPAGREEEPPVRTSTPLEYRPWPFPAAAGRAGRAREEKDRHSLRQRVRTLPFVSSLDIEDASCAAFVSARRSIGQPSNIEEAPCALHSFSGPARSMDQSQVNELLADDLCFNVSVFRLQLCRTDSSDCELEDVDLVQFLVCQEKLDEELEDSDKKIAASIPGSDEHDAAVKEKKAVTNKIFRYKRAHFKQALDTDLLYFPPSVTRDNVVHYVNDAAKKQQLGFEVVMLRSAPRKNVKEGVNSKDASNRILLGCRRGIKHRDRSAKRSTNSTSTKPRTNADLCRQQFPVYERVHDGRMFIRRNGGCSWRHNHPNECTARTGVRALPDETREKVVELLRRGVPTSSIKELVDVEAGIELSSTAINALKYRVELSASNKGKGVPTATELLAELDAREDVDYVVLKGSYDEALDKVRINKQRRKKKGGKVELNESCEVKDLGEEADDSVKNVVKGLSLGNGEYLTVAVAWVTAEGRVHHMKYPFLLGYDETFRTNAEKRPLARLCGMTLDHKLLCFVEAFLPSKQKWVLNWLWRDVYPVLLDKPSLKKTQCIKVDQDEHNWLACTSNIEHEPYAYGDAIAGLCNWHKINRNFTVKVIKCVDKSNESDCFFFDEVEKWLYSFTYNIMNKEQEFDSMSKLLAFVDMAEGVCSKNLVKEVRNYIRTSFELDLYRLSFRHYKDVGMGYVAGNSFSESYNALTYKAGQGATKSNNKLDKAAKKLLTLSSKRFSILRSNVDRDLNVSQVARKGKLVDQAEIDLSKDVVPRMVEKSIEQWEQGRRSYKCCDPMRCQAVAHSPAQSPVKVGSKRSSNITPSGQFRHPQNRKTDSAIQAGNVTSLTSNSLNGSPAFTRTVSIEDSQSGPQEYLLAGPPSVCRTVGERTILVRHSEKSRVYSHVYPVYHMTHTLRIRLIEIDGKEWWCIVCDCDYFKCHKCPCRHIYCYIERKPIVSDFYPEATKLYAMHYAETGKEKYTAFVDRVRRNLEANGGVLVPKETLENLNGVNMIDDLASFLPKSMGGDAPADPFDANGHKDCINLSELTEKPSLQPSTSGVRHRGGMASKHKMGTMNPYTEYLPLYESSMKLVPQQKGLREAAHEAVVRNFNNLHQDLYALSLGDNRMSSSVARDGQLSSLPAMETAPMRKNYGNMKGRE</sequence>
<feature type="domain" description="SWIM-type" evidence="3">
    <location>
        <begin position="916"/>
        <end position="956"/>
    </location>
</feature>
<feature type="region of interest" description="Disordered" evidence="2">
    <location>
        <begin position="1051"/>
        <end position="1073"/>
    </location>
</feature>
<feature type="compositionally biased region" description="Basic and acidic residues" evidence="2">
    <location>
        <begin position="49"/>
        <end position="58"/>
    </location>
</feature>
<dbReference type="PROSITE" id="PS50966">
    <property type="entry name" value="ZF_SWIM"/>
    <property type="match status" value="1"/>
</dbReference>
<keyword evidence="5" id="KW-1185">Reference proteome</keyword>
<accession>K0QZR4</accession>
<evidence type="ECO:0000256" key="2">
    <source>
        <dbReference type="SAM" id="MobiDB-lite"/>
    </source>
</evidence>
<feature type="region of interest" description="Disordered" evidence="2">
    <location>
        <begin position="1"/>
        <end position="58"/>
    </location>
</feature>
<feature type="compositionally biased region" description="Basic residues" evidence="2">
    <location>
        <begin position="1061"/>
        <end position="1073"/>
    </location>
</feature>
<dbReference type="GO" id="GO:0008270">
    <property type="term" value="F:zinc ion binding"/>
    <property type="evidence" value="ECO:0007669"/>
    <property type="project" value="UniProtKB-KW"/>
</dbReference>
<reference evidence="4 5" key="1">
    <citation type="journal article" date="2012" name="Genome Biol.">
        <title>Genome and low-iron response of an oceanic diatom adapted to chronic iron limitation.</title>
        <authorList>
            <person name="Lommer M."/>
            <person name="Specht M."/>
            <person name="Roy A.S."/>
            <person name="Kraemer L."/>
            <person name="Andreson R."/>
            <person name="Gutowska M.A."/>
            <person name="Wolf J."/>
            <person name="Bergner S.V."/>
            <person name="Schilhabel M.B."/>
            <person name="Klostermeier U.C."/>
            <person name="Beiko R.G."/>
            <person name="Rosenstiel P."/>
            <person name="Hippler M."/>
            <person name="Laroche J."/>
        </authorList>
    </citation>
    <scope>NUCLEOTIDE SEQUENCE [LARGE SCALE GENOMIC DNA]</scope>
    <source>
        <strain evidence="4 5">CCMP1005</strain>
    </source>
</reference>